<dbReference type="PANTHER" id="PTHR40446">
    <property type="entry name" value="N-ACETYLGLUCOSAMINE-1-PHOSPHODIESTER ALPHA-N-ACETYLGLUCOSAMINIDASE"/>
    <property type="match status" value="1"/>
</dbReference>
<reference evidence="2 3" key="1">
    <citation type="journal article" date="2016" name="Front. Microbiol.">
        <title>Comparative Genomics Analysis of Streptomyces Species Reveals Their Adaptation to the Marine Environment and Their Diversity at the Genomic Level.</title>
        <authorList>
            <person name="Tian X."/>
            <person name="Zhang Z."/>
            <person name="Yang T."/>
            <person name="Chen M."/>
            <person name="Li J."/>
            <person name="Chen F."/>
            <person name="Yang J."/>
            <person name="Li W."/>
            <person name="Zhang B."/>
            <person name="Zhang Z."/>
            <person name="Wu J."/>
            <person name="Zhang C."/>
            <person name="Long L."/>
            <person name="Xiao J."/>
        </authorList>
    </citation>
    <scope>NUCLEOTIDE SEQUENCE [LARGE SCALE GENOMIC DNA]</scope>
    <source>
        <strain evidence="2 3">SCSIO M10372</strain>
    </source>
</reference>
<gene>
    <name evidence="2" type="ORF">AN221_33095</name>
</gene>
<dbReference type="OrthoDB" id="9809781at2"/>
<sequence length="611" mass="64019">MPGLIPGPLSGSALPARSAFPARFVRRVRVPAAVAVASVLLLGTAAPGQLPRTGGSVAGTEPVGRMPLGPADVPTQTRPADLLAPGVTYRKYWQGEASDAWSVWVRHPQTGTETFGSWADADRLAKDVDAAGFTARVDVFTVPESVDTDSRVVGYGVRVGRFAADRREDAVQARQALADAGFGRSRIFFTAEDGGASRGPWQVRVITVAPSARVTLKAVHGKDVQGSETVRQLAAESGALVAVNGSEFDIDSPNNGDFGGFEGVPQGLYLQNNVLLGTPNNGRTALLLEGLQGRAAVDEISSETRITAPDGAVRVVDGIHRPAGHVLGCGGVGNDYRASNRARTLQPWRNTTCHDPDEIVVFRPEWGTTTPTPVRRGDSWTDPATGWQAQWYADRAEFLAHTVDVVMDGNWVVKQLRTPAGGPIPPGGRVLQGIGEGAAWLRAHSEIGKAFKPGSTVRGRDGRSVTTPALSAVAGGTPALVRGGEVWLNPAANGMAQASCVPADLAPGQKCRANNTLLQRHARTLAGVTAAGELLLVTIDGRDPALSVGATLPEAAAVMKWLGARDAVGLGSGGDTTLIAGNTLYNRPVDDWGGPLRERRVSNAVVVVEKP</sequence>
<dbReference type="Pfam" id="PF09992">
    <property type="entry name" value="NAGPA"/>
    <property type="match status" value="1"/>
</dbReference>
<comment type="caution">
    <text evidence="2">The sequence shown here is derived from an EMBL/GenBank/DDBJ whole genome shotgun (WGS) entry which is preliminary data.</text>
</comment>
<keyword evidence="3" id="KW-1185">Reference proteome</keyword>
<dbReference type="PATRIC" id="fig|518642.7.peg.2813"/>
<dbReference type="AlphaFoldDB" id="A0A1E7LKG1"/>
<dbReference type="PANTHER" id="PTHR40446:SF2">
    <property type="entry name" value="N-ACETYLGLUCOSAMINE-1-PHOSPHODIESTER ALPHA-N-ACETYLGLUCOSAMINIDASE"/>
    <property type="match status" value="1"/>
</dbReference>
<feature type="domain" description="Phosphodiester glycosidase" evidence="1">
    <location>
        <begin position="403"/>
        <end position="608"/>
    </location>
</feature>
<dbReference type="EMBL" id="LJGZ01000103">
    <property type="protein sequence ID" value="OEV16423.1"/>
    <property type="molecule type" value="Genomic_DNA"/>
</dbReference>
<protein>
    <recommendedName>
        <fullName evidence="1">Phosphodiester glycosidase domain-containing protein</fullName>
    </recommendedName>
</protein>
<organism evidence="2 3">
    <name type="scientific">Streptomyces nanshensis</name>
    <dbReference type="NCBI Taxonomy" id="518642"/>
    <lineage>
        <taxon>Bacteria</taxon>
        <taxon>Bacillati</taxon>
        <taxon>Actinomycetota</taxon>
        <taxon>Actinomycetes</taxon>
        <taxon>Kitasatosporales</taxon>
        <taxon>Streptomycetaceae</taxon>
        <taxon>Streptomyces</taxon>
    </lineage>
</organism>
<evidence type="ECO:0000313" key="2">
    <source>
        <dbReference type="EMBL" id="OEV16423.1"/>
    </source>
</evidence>
<evidence type="ECO:0000259" key="1">
    <source>
        <dbReference type="Pfam" id="PF09992"/>
    </source>
</evidence>
<dbReference type="Proteomes" id="UP000175971">
    <property type="component" value="Unassembled WGS sequence"/>
</dbReference>
<dbReference type="InterPro" id="IPR018711">
    <property type="entry name" value="NAGPA"/>
</dbReference>
<accession>A0A1E7LKG1</accession>
<evidence type="ECO:0000313" key="3">
    <source>
        <dbReference type="Proteomes" id="UP000175971"/>
    </source>
</evidence>
<name>A0A1E7LKG1_9ACTN</name>
<proteinExistence type="predicted"/>